<dbReference type="InterPro" id="IPR003594">
    <property type="entry name" value="HATPase_dom"/>
</dbReference>
<proteinExistence type="predicted"/>
<feature type="region of interest" description="Disordered" evidence="7">
    <location>
        <begin position="611"/>
        <end position="634"/>
    </location>
</feature>
<dbReference type="SUPFAM" id="SSF55781">
    <property type="entry name" value="GAF domain-like"/>
    <property type="match status" value="1"/>
</dbReference>
<dbReference type="InterPro" id="IPR036097">
    <property type="entry name" value="HisK_dim/P_sf"/>
</dbReference>
<dbReference type="EMBL" id="JARVKF010000090">
    <property type="protein sequence ID" value="KAK9423134.1"/>
    <property type="molecule type" value="Genomic_DNA"/>
</dbReference>
<dbReference type="InterPro" id="IPR005467">
    <property type="entry name" value="His_kinase_dom"/>
</dbReference>
<dbReference type="InterPro" id="IPR001789">
    <property type="entry name" value="Sig_transdc_resp-reg_receiver"/>
</dbReference>
<dbReference type="Pfam" id="PF00072">
    <property type="entry name" value="Response_reg"/>
    <property type="match status" value="1"/>
</dbReference>
<gene>
    <name evidence="10" type="ORF">SUNI508_04428</name>
</gene>
<keyword evidence="11" id="KW-1185">Reference proteome</keyword>
<evidence type="ECO:0000256" key="3">
    <source>
        <dbReference type="ARBA" id="ARBA00022553"/>
    </source>
</evidence>
<dbReference type="InterPro" id="IPR011006">
    <property type="entry name" value="CheY-like_superfamily"/>
</dbReference>
<dbReference type="Gene3D" id="1.10.287.130">
    <property type="match status" value="1"/>
</dbReference>
<feature type="modified residue" description="4-aspartylphosphate" evidence="6">
    <location>
        <position position="1168"/>
    </location>
</feature>
<comment type="caution">
    <text evidence="10">The sequence shown here is derived from an EMBL/GenBank/DDBJ whole genome shotgun (WGS) entry which is preliminary data.</text>
</comment>
<keyword evidence="3 6" id="KW-0597">Phosphoprotein</keyword>
<organism evidence="10 11">
    <name type="scientific">Seiridium unicorne</name>
    <dbReference type="NCBI Taxonomy" id="138068"/>
    <lineage>
        <taxon>Eukaryota</taxon>
        <taxon>Fungi</taxon>
        <taxon>Dikarya</taxon>
        <taxon>Ascomycota</taxon>
        <taxon>Pezizomycotina</taxon>
        <taxon>Sordariomycetes</taxon>
        <taxon>Xylariomycetidae</taxon>
        <taxon>Amphisphaeriales</taxon>
        <taxon>Sporocadaceae</taxon>
        <taxon>Seiridium</taxon>
    </lineage>
</organism>
<evidence type="ECO:0000256" key="1">
    <source>
        <dbReference type="ARBA" id="ARBA00000085"/>
    </source>
</evidence>
<dbReference type="PANTHER" id="PTHR43047">
    <property type="entry name" value="TWO-COMPONENT HISTIDINE PROTEIN KINASE"/>
    <property type="match status" value="1"/>
</dbReference>
<dbReference type="SMART" id="SM00388">
    <property type="entry name" value="HisKA"/>
    <property type="match status" value="1"/>
</dbReference>
<dbReference type="CDD" id="cd00082">
    <property type="entry name" value="HisKA"/>
    <property type="match status" value="1"/>
</dbReference>
<evidence type="ECO:0000256" key="4">
    <source>
        <dbReference type="ARBA" id="ARBA00022679"/>
    </source>
</evidence>
<feature type="compositionally biased region" description="Low complexity" evidence="7">
    <location>
        <begin position="424"/>
        <end position="440"/>
    </location>
</feature>
<dbReference type="Pfam" id="PF02518">
    <property type="entry name" value="HATPase_c"/>
    <property type="match status" value="1"/>
</dbReference>
<dbReference type="EC" id="2.7.13.3" evidence="2"/>
<dbReference type="CDD" id="cd17546">
    <property type="entry name" value="REC_hyHK_CKI1_RcsC-like"/>
    <property type="match status" value="1"/>
</dbReference>
<protein>
    <recommendedName>
        <fullName evidence="2">histidine kinase</fullName>
        <ecNumber evidence="2">2.7.13.3</ecNumber>
    </recommendedName>
</protein>
<evidence type="ECO:0000256" key="7">
    <source>
        <dbReference type="SAM" id="MobiDB-lite"/>
    </source>
</evidence>
<dbReference type="PRINTS" id="PR00344">
    <property type="entry name" value="BCTRLSENSOR"/>
</dbReference>
<evidence type="ECO:0000313" key="11">
    <source>
        <dbReference type="Proteomes" id="UP001408356"/>
    </source>
</evidence>
<feature type="region of interest" description="Disordered" evidence="7">
    <location>
        <begin position="1011"/>
        <end position="1039"/>
    </location>
</feature>
<feature type="region of interest" description="Disordered" evidence="7">
    <location>
        <begin position="343"/>
        <end position="379"/>
    </location>
</feature>
<comment type="catalytic activity">
    <reaction evidence="1">
        <text>ATP + protein L-histidine = ADP + protein N-phospho-L-histidine.</text>
        <dbReference type="EC" id="2.7.13.3"/>
    </reaction>
</comment>
<evidence type="ECO:0000259" key="8">
    <source>
        <dbReference type="PROSITE" id="PS50109"/>
    </source>
</evidence>
<feature type="compositionally biased region" description="Polar residues" evidence="7">
    <location>
        <begin position="1011"/>
        <end position="1032"/>
    </location>
</feature>
<dbReference type="SMART" id="SM00387">
    <property type="entry name" value="HATPase_c"/>
    <property type="match status" value="1"/>
</dbReference>
<accession>A0ABR2V9A7</accession>
<dbReference type="InterPro" id="IPR003661">
    <property type="entry name" value="HisK_dim/P_dom"/>
</dbReference>
<evidence type="ECO:0000256" key="6">
    <source>
        <dbReference type="PROSITE-ProRule" id="PRU00169"/>
    </source>
</evidence>
<dbReference type="SUPFAM" id="SSF52172">
    <property type="entry name" value="CheY-like"/>
    <property type="match status" value="1"/>
</dbReference>
<dbReference type="Gene3D" id="3.30.565.10">
    <property type="entry name" value="Histidine kinase-like ATPase, C-terminal domain"/>
    <property type="match status" value="1"/>
</dbReference>
<dbReference type="Gene3D" id="3.30.450.40">
    <property type="match status" value="1"/>
</dbReference>
<feature type="region of interest" description="Disordered" evidence="7">
    <location>
        <begin position="1052"/>
        <end position="1110"/>
    </location>
</feature>
<evidence type="ECO:0000259" key="9">
    <source>
        <dbReference type="PROSITE" id="PS50110"/>
    </source>
</evidence>
<dbReference type="SUPFAM" id="SSF47384">
    <property type="entry name" value="Homodimeric domain of signal transducing histidine kinase"/>
    <property type="match status" value="1"/>
</dbReference>
<dbReference type="PROSITE" id="PS50109">
    <property type="entry name" value="HIS_KIN"/>
    <property type="match status" value="1"/>
</dbReference>
<evidence type="ECO:0000256" key="5">
    <source>
        <dbReference type="ARBA" id="ARBA00022777"/>
    </source>
</evidence>
<dbReference type="Pfam" id="PF00512">
    <property type="entry name" value="HisKA"/>
    <property type="match status" value="1"/>
</dbReference>
<dbReference type="Gene3D" id="3.40.50.2300">
    <property type="match status" value="1"/>
</dbReference>
<dbReference type="InterPro" id="IPR029016">
    <property type="entry name" value="GAF-like_dom_sf"/>
</dbReference>
<sequence>MAVKAPSEAARERETFKYAAAQLVDIVYQTPTNLADPAKLRSSHDTILTGLAELVALRLNAARAIISLFDQQWQYVIAEATPHLTLSPGAASHESEALLLCGTAVPRSSAICAHVVSRKFEDTHVQGDEAFPLSVIPDLSPRLSGNPYFKSWPHRSYAGVPIRTPRGIDIGVLSIYGDETREVLDATSVVLMQDVSRTIMDYLESVRSRESHRRADRMVRGVGTFVEGEASLSGWQRSTNIASFRDSDATPEGALNARQQDLIQQRPASDIGQLSSPASVQDAKPAEFPFEKSVGPGFSDVEADPEIKAAKHTFSKAANLLRESIEVEGTLFLDASISSFGGGVSRPSGHRSSSSSSEDSQTFVSSQGTDTPCRILGFSNSSTSSIDGGPISQGHSAIPERLLSKLIKRYPKGRIFNFDENGGLSSSDSSSEETSSSTLSPDQAKHIAEGMARPSVARKDRNFLKNNGAKLIVELFPGARSVAFVPVWDSHRLRWFAGGFIYTKTPSRVFTPEGELSYFSAFASIVMAEIYRAQEALVNKSKTDLLGSLSHELRSPLHGVVLGAELLQDTELDLFQRDVLNSIENCCRTLMGTIDHLLDWTKINKFKQESVAERRSGRAGRRRGSLEHSNQSIEIGMMSRTSDVDIGAIAEQVVESIFAGHSFQTMSVMRMVEDKKSGDPDVDSMRALDSMQAVESMASSAGRSGDFQIALGGVVVTLSIDANLPWVFVTQPGALRRILMNIVGNALKFTNQGFVEVRLGQEPAPGARSNMRLVTIAVSDSGRGIGQEFLRHQLFKPFAQEDNMVAGAGLGLSLVKTIVSTLGGHINVESKVGVGSTLTVKLPLKPVLGSRDTPVLPDASEEEFRAYIAELRGLRVAIKAYPTDPDASSKNIANKALIREHSTLVDVCTNWLRMYVIQPHETNELLPDLILCGDRFLDQVRHEIRDDSSTPTVVICRSALVARQMATSPRFNLKSGVGVVEFISQPLGPRKLAKVLLQCFRRWTKLQASSMSTQAASDYTQAPSELTQTESFGPSPVEHSRDAFFGQVATRPSNQVIKSSSNDRSVSVTTTEQEPAEEIEAPLESATDAPTAQPEENADTPKNEEPQVSRMKARRARYLLVDDNAINLRILSAYMKKLGHAYDTASDGLEAFEAFKKGDGAYECVFMDISMPVMDGFEATRKIRAHEHEQKLSRCTIYALTGLASASAQQEAFSSGIDLFLAKPVKLTELSHILEERKQV</sequence>
<dbReference type="SMART" id="SM00448">
    <property type="entry name" value="REC"/>
    <property type="match status" value="1"/>
</dbReference>
<dbReference type="Proteomes" id="UP001408356">
    <property type="component" value="Unassembled WGS sequence"/>
</dbReference>
<feature type="region of interest" description="Disordered" evidence="7">
    <location>
        <begin position="421"/>
        <end position="445"/>
    </location>
</feature>
<dbReference type="SMART" id="SM00065">
    <property type="entry name" value="GAF"/>
    <property type="match status" value="1"/>
</dbReference>
<keyword evidence="4" id="KW-0808">Transferase</keyword>
<dbReference type="SUPFAM" id="SSF55874">
    <property type="entry name" value="ATPase domain of HSP90 chaperone/DNA topoisomerase II/histidine kinase"/>
    <property type="match status" value="1"/>
</dbReference>
<feature type="domain" description="Histidine kinase" evidence="8">
    <location>
        <begin position="548"/>
        <end position="846"/>
    </location>
</feature>
<dbReference type="InterPro" id="IPR036890">
    <property type="entry name" value="HATPase_C_sf"/>
</dbReference>
<dbReference type="PANTHER" id="PTHR43047:SF72">
    <property type="entry name" value="OSMOSENSING HISTIDINE PROTEIN KINASE SLN1"/>
    <property type="match status" value="1"/>
</dbReference>
<evidence type="ECO:0000256" key="2">
    <source>
        <dbReference type="ARBA" id="ARBA00012438"/>
    </source>
</evidence>
<feature type="domain" description="Response regulatory" evidence="9">
    <location>
        <begin position="1117"/>
        <end position="1238"/>
    </location>
</feature>
<name>A0ABR2V9A7_9PEZI</name>
<reference evidence="10 11" key="1">
    <citation type="journal article" date="2024" name="J. Plant Pathol.">
        <title>Sequence and assembly of the genome of Seiridium unicorne, isolate CBS 538.82, causal agent of cypress canker disease.</title>
        <authorList>
            <person name="Scali E."/>
            <person name="Rocca G.D."/>
            <person name="Danti R."/>
            <person name="Garbelotto M."/>
            <person name="Barberini S."/>
            <person name="Baroncelli R."/>
            <person name="Emiliani G."/>
        </authorList>
    </citation>
    <scope>NUCLEOTIDE SEQUENCE [LARGE SCALE GENOMIC DNA]</scope>
    <source>
        <strain evidence="10 11">BM-138-508</strain>
    </source>
</reference>
<dbReference type="InterPro" id="IPR003018">
    <property type="entry name" value="GAF"/>
</dbReference>
<feature type="compositionally biased region" description="Low complexity" evidence="7">
    <location>
        <begin position="345"/>
        <end position="366"/>
    </location>
</feature>
<keyword evidence="5" id="KW-0418">Kinase</keyword>
<dbReference type="InterPro" id="IPR004358">
    <property type="entry name" value="Sig_transdc_His_kin-like_C"/>
</dbReference>
<evidence type="ECO:0000313" key="10">
    <source>
        <dbReference type="EMBL" id="KAK9423134.1"/>
    </source>
</evidence>
<feature type="compositionally biased region" description="Polar residues" evidence="7">
    <location>
        <begin position="1052"/>
        <end position="1073"/>
    </location>
</feature>
<dbReference type="PROSITE" id="PS50110">
    <property type="entry name" value="RESPONSE_REGULATORY"/>
    <property type="match status" value="1"/>
</dbReference>